<reference evidence="2" key="1">
    <citation type="journal article" date="2020" name="mSystems">
        <title>Genome- and Community-Level Interaction Insights into Carbon Utilization and Element Cycling Functions of Hydrothermarchaeota in Hydrothermal Sediment.</title>
        <authorList>
            <person name="Zhou Z."/>
            <person name="Liu Y."/>
            <person name="Xu W."/>
            <person name="Pan J."/>
            <person name="Luo Z.H."/>
            <person name="Li M."/>
        </authorList>
    </citation>
    <scope>NUCLEOTIDE SEQUENCE [LARGE SCALE GENOMIC DNA]</scope>
    <source>
        <strain evidence="2">SpSt-961</strain>
    </source>
</reference>
<dbReference type="PANTHER" id="PTHR46112">
    <property type="entry name" value="AMINOPEPTIDASE"/>
    <property type="match status" value="1"/>
</dbReference>
<dbReference type="SUPFAM" id="SSF55920">
    <property type="entry name" value="Creatinase/aminopeptidase"/>
    <property type="match status" value="1"/>
</dbReference>
<evidence type="ECO:0000313" key="2">
    <source>
        <dbReference type="EMBL" id="HGE78671.1"/>
    </source>
</evidence>
<protein>
    <submittedName>
        <fullName evidence="2">Aminopeptidase P family protein</fullName>
    </submittedName>
</protein>
<keyword evidence="2" id="KW-0645">Protease</keyword>
<name>A0A7V3VUA7_UNCW3</name>
<dbReference type="InterPro" id="IPR050659">
    <property type="entry name" value="Peptidase_M24B"/>
</dbReference>
<dbReference type="PANTHER" id="PTHR46112:SF2">
    <property type="entry name" value="XAA-PRO AMINOPEPTIDASE P-RELATED"/>
    <property type="match status" value="1"/>
</dbReference>
<keyword evidence="2" id="KW-0378">Hydrolase</keyword>
<dbReference type="GO" id="GO:0004177">
    <property type="term" value="F:aminopeptidase activity"/>
    <property type="evidence" value="ECO:0007669"/>
    <property type="project" value="UniProtKB-KW"/>
</dbReference>
<accession>A0A7V3VUA7</accession>
<sequence length="407" mass="46780">MKRDLDRLMRENGVSAIVAIGHPHNDPILYYLLNGININGWYIKKYRGGEFVLHSTIEREVAMKTGLKCINFNRYNINDIYNLHKDRIKANAIILHKVLKDLKIKGRIAFYGNAPIGYAYNLIRQLKRIDKDIEILYEPEKNMIAKARMTKNEEEVERIKKVRDGVINAFEKTIEWVKRMKVKNNFIYKERNKKLLIRDLKNNISSELFKSGFINSTGIIVAQARDAGVPHNSGRDDEPVMLGKTIVFDIFPQEIGGGYYFDFTRTICFGFAPDKIKANYELVKEAQDIAFSSIKVGKRTIEIEKKVCEHFEKHNHPTLNSNPKTQVGYCHTLGHGLGLNVHESPTFGLLKTNPDRIEKGMVFTVEPGLYYPDEGYGIRLEDVIYIDKSGRPVNLTNYPRNLLVELG</sequence>
<dbReference type="Gene3D" id="3.90.230.10">
    <property type="entry name" value="Creatinase/methionine aminopeptidase superfamily"/>
    <property type="match status" value="1"/>
</dbReference>
<proteinExistence type="predicted"/>
<evidence type="ECO:0000259" key="1">
    <source>
        <dbReference type="Pfam" id="PF00557"/>
    </source>
</evidence>
<organism evidence="2">
    <name type="scientific">candidate division WOR-3 bacterium</name>
    <dbReference type="NCBI Taxonomy" id="2052148"/>
    <lineage>
        <taxon>Bacteria</taxon>
        <taxon>Bacteria division WOR-3</taxon>
    </lineage>
</organism>
<keyword evidence="2" id="KW-0031">Aminopeptidase</keyword>
<dbReference type="InterPro" id="IPR000994">
    <property type="entry name" value="Pept_M24"/>
</dbReference>
<dbReference type="Pfam" id="PF00557">
    <property type="entry name" value="Peptidase_M24"/>
    <property type="match status" value="1"/>
</dbReference>
<gene>
    <name evidence="2" type="ORF">ENX68_06735</name>
</gene>
<feature type="domain" description="Peptidase M24" evidence="1">
    <location>
        <begin position="160"/>
        <end position="387"/>
    </location>
</feature>
<dbReference type="InterPro" id="IPR036005">
    <property type="entry name" value="Creatinase/aminopeptidase-like"/>
</dbReference>
<dbReference type="AlphaFoldDB" id="A0A7V3VUA7"/>
<comment type="caution">
    <text evidence="2">The sequence shown here is derived from an EMBL/GenBank/DDBJ whole genome shotgun (WGS) entry which is preliminary data.</text>
</comment>
<dbReference type="EMBL" id="DTOZ01000165">
    <property type="protein sequence ID" value="HGE78671.1"/>
    <property type="molecule type" value="Genomic_DNA"/>
</dbReference>